<dbReference type="EMBL" id="LAYY01000003">
    <property type="protein sequence ID" value="KKK39307.1"/>
    <property type="molecule type" value="Genomic_DNA"/>
</dbReference>
<dbReference type="PANTHER" id="PTHR46438">
    <property type="entry name" value="ALPHA/BETA-HYDROLASES SUPERFAMILY PROTEIN"/>
    <property type="match status" value="1"/>
</dbReference>
<keyword evidence="3" id="KW-1185">Reference proteome</keyword>
<comment type="caution">
    <text evidence="2">The sequence shown here is derived from an EMBL/GenBank/DDBJ whole genome shotgun (WGS) entry which is preliminary data.</text>
</comment>
<keyword evidence="2" id="KW-0378">Hydrolase</keyword>
<dbReference type="Pfam" id="PF12697">
    <property type="entry name" value="Abhydrolase_6"/>
    <property type="match status" value="1"/>
</dbReference>
<dbReference type="InterPro" id="IPR000639">
    <property type="entry name" value="Epox_hydrolase-like"/>
</dbReference>
<evidence type="ECO:0000313" key="3">
    <source>
        <dbReference type="Proteomes" id="UP000034166"/>
    </source>
</evidence>
<feature type="domain" description="AB hydrolase-1" evidence="1">
    <location>
        <begin position="31"/>
        <end position="266"/>
    </location>
</feature>
<dbReference type="InterPro" id="IPR029058">
    <property type="entry name" value="AB_hydrolase_fold"/>
</dbReference>
<gene>
    <name evidence="2" type="ORF">WQ57_03495</name>
</gene>
<name>A0A0M2T231_9BACI</name>
<protein>
    <submittedName>
        <fullName evidence="2">Hydrolase</fullName>
    </submittedName>
</protein>
<accession>A0A0M2T231</accession>
<proteinExistence type="predicted"/>
<sequence length="282" mass="31804">MEANSFAASKTVAGIDIYYEYYQHPASRDTIVLIHGFLSSLFSFRHLVPLLKEDYSVISVDLPPFGKSGKRTSYEYSYKNLARTLTELMDGLNISTYTVIGHSMGGQIALNILRHFPGKASKAVLLCSSGYLKPAGRALMLSSRLPLFHLYVKYHLGRSGVEKNLRNVVHDHSLIDDEMREGYLAPFMDNGIFKGLTRMIRDREGDLPQEALRQIQTPCLLIWGEHDKVVPLSVGKRLARDLPQANLIVLEDTGHLVPEERPEEVASHIRKFIGEPLQQTNR</sequence>
<dbReference type="SUPFAM" id="SSF53474">
    <property type="entry name" value="alpha/beta-Hydrolases"/>
    <property type="match status" value="1"/>
</dbReference>
<evidence type="ECO:0000313" key="2">
    <source>
        <dbReference type="EMBL" id="KKK39307.1"/>
    </source>
</evidence>
<dbReference type="PRINTS" id="PR00111">
    <property type="entry name" value="ABHYDROLASE"/>
</dbReference>
<dbReference type="Gene3D" id="3.40.50.1820">
    <property type="entry name" value="alpha/beta hydrolase"/>
    <property type="match status" value="1"/>
</dbReference>
<dbReference type="RefSeq" id="WP_046522342.1">
    <property type="nucleotide sequence ID" value="NZ_LAYY01000003.1"/>
</dbReference>
<evidence type="ECO:0000259" key="1">
    <source>
        <dbReference type="Pfam" id="PF12697"/>
    </source>
</evidence>
<organism evidence="2 3">
    <name type="scientific">Mesobacillus campisalis</name>
    <dbReference type="NCBI Taxonomy" id="1408103"/>
    <lineage>
        <taxon>Bacteria</taxon>
        <taxon>Bacillati</taxon>
        <taxon>Bacillota</taxon>
        <taxon>Bacilli</taxon>
        <taxon>Bacillales</taxon>
        <taxon>Bacillaceae</taxon>
        <taxon>Mesobacillus</taxon>
    </lineage>
</organism>
<dbReference type="OrthoDB" id="9797695at2"/>
<dbReference type="InterPro" id="IPR000073">
    <property type="entry name" value="AB_hydrolase_1"/>
</dbReference>
<dbReference type="Proteomes" id="UP000034166">
    <property type="component" value="Unassembled WGS sequence"/>
</dbReference>
<dbReference type="GO" id="GO:0016787">
    <property type="term" value="F:hydrolase activity"/>
    <property type="evidence" value="ECO:0007669"/>
    <property type="project" value="UniProtKB-KW"/>
</dbReference>
<dbReference type="PRINTS" id="PR00412">
    <property type="entry name" value="EPOXHYDRLASE"/>
</dbReference>
<dbReference type="PANTHER" id="PTHR46438:SF11">
    <property type="entry name" value="LIPASE-RELATED"/>
    <property type="match status" value="1"/>
</dbReference>
<dbReference type="PATRIC" id="fig|1408103.3.peg.789"/>
<reference evidence="2 3" key="1">
    <citation type="submission" date="2015-04" db="EMBL/GenBank/DDBJ databases">
        <title>Taxonomic description and genome sequence of Bacillus campisalis sp. nov., a novel member of the genus Bacillus isolated from solar saltern.</title>
        <authorList>
            <person name="Mathan Kumar R."/>
            <person name="Kaur G."/>
            <person name="Kumar A."/>
            <person name="Singh N.K."/>
            <person name="Kaur N."/>
            <person name="Kumar N."/>
            <person name="Mayilraj S."/>
        </authorList>
    </citation>
    <scope>NUCLEOTIDE SEQUENCE [LARGE SCALE GENOMIC DNA]</scope>
    <source>
        <strain evidence="2 3">SA2-6</strain>
    </source>
</reference>
<dbReference type="AlphaFoldDB" id="A0A0M2T231"/>